<sequence length="378" mass="39039">MMRSDVTSGETMSCLYTRPILYIRPWKLCMASARRTSLYRLIRSIVEVSAAHCYRTLIAYRTRPTSARYPRKISPTSRTTVRFLPSTSSPSSLPPIVPSFFPGCAGPLPFSAPPISSPPGEAAKGAVVVATSTEVAVVGTVEAAISGMVAATTARRTISRSTSSHLTATAITSLTSHISLTSRSAAAGAGNSHITITGTSTMTSPLPSEVAVAALEAAPVEEVIITDQLPMEVMATKEAGTAVVVVAEVAAVGTVVAVAAATTKAAVTTSKVVATAATTRVVAIAQEAATVRLAASIKVVVTEVATPIRREVTTKVATTREGTAAAMADTVRLHRTIMVRTTIGGMAAAEVTRAAVITTAGEDEVVVSVELHPWTGPA</sequence>
<evidence type="ECO:0000313" key="2">
    <source>
        <dbReference type="Proteomes" id="UP000313359"/>
    </source>
</evidence>
<proteinExistence type="predicted"/>
<reference evidence="1" key="1">
    <citation type="journal article" date="2018" name="Genome Biol. Evol.">
        <title>Genomics and development of Lentinus tigrinus, a white-rot wood-decaying mushroom with dimorphic fruiting bodies.</title>
        <authorList>
            <person name="Wu B."/>
            <person name="Xu Z."/>
            <person name="Knudson A."/>
            <person name="Carlson A."/>
            <person name="Chen N."/>
            <person name="Kovaka S."/>
            <person name="LaButti K."/>
            <person name="Lipzen A."/>
            <person name="Pennachio C."/>
            <person name="Riley R."/>
            <person name="Schakwitz W."/>
            <person name="Umezawa K."/>
            <person name="Ohm R.A."/>
            <person name="Grigoriev I.V."/>
            <person name="Nagy L.G."/>
            <person name="Gibbons J."/>
            <person name="Hibbett D."/>
        </authorList>
    </citation>
    <scope>NUCLEOTIDE SEQUENCE [LARGE SCALE GENOMIC DNA]</scope>
    <source>
        <strain evidence="1">ALCF2SS1-6</strain>
    </source>
</reference>
<keyword evidence="2" id="KW-1185">Reference proteome</keyword>
<gene>
    <name evidence="1" type="ORF">L227DRAFT_37</name>
</gene>
<organism evidence="1 2">
    <name type="scientific">Lentinus tigrinus ALCF2SS1-6</name>
    <dbReference type="NCBI Taxonomy" id="1328759"/>
    <lineage>
        <taxon>Eukaryota</taxon>
        <taxon>Fungi</taxon>
        <taxon>Dikarya</taxon>
        <taxon>Basidiomycota</taxon>
        <taxon>Agaricomycotina</taxon>
        <taxon>Agaricomycetes</taxon>
        <taxon>Polyporales</taxon>
        <taxon>Polyporaceae</taxon>
        <taxon>Lentinus</taxon>
    </lineage>
</organism>
<dbReference type="EMBL" id="ML122250">
    <property type="protein sequence ID" value="RPD66662.1"/>
    <property type="molecule type" value="Genomic_DNA"/>
</dbReference>
<protein>
    <submittedName>
        <fullName evidence="1">Uncharacterized protein</fullName>
    </submittedName>
</protein>
<name>A0A5C2SS20_9APHY</name>
<dbReference type="Proteomes" id="UP000313359">
    <property type="component" value="Unassembled WGS sequence"/>
</dbReference>
<accession>A0A5C2SS20</accession>
<evidence type="ECO:0000313" key="1">
    <source>
        <dbReference type="EMBL" id="RPD66662.1"/>
    </source>
</evidence>
<dbReference type="AlphaFoldDB" id="A0A5C2SS20"/>